<evidence type="ECO:0000256" key="2">
    <source>
        <dbReference type="ARBA" id="ARBA00023004"/>
    </source>
</evidence>
<name>A0A951QJC7_9CYAN</name>
<dbReference type="Proteomes" id="UP000729701">
    <property type="component" value="Unassembled WGS sequence"/>
</dbReference>
<evidence type="ECO:0000256" key="1">
    <source>
        <dbReference type="ARBA" id="ARBA00022434"/>
    </source>
</evidence>
<dbReference type="PANTHER" id="PTHR30295">
    <property type="entry name" value="BACTERIOFERRITIN"/>
    <property type="match status" value="1"/>
</dbReference>
<dbReference type="Pfam" id="PF00210">
    <property type="entry name" value="Ferritin"/>
    <property type="match status" value="1"/>
</dbReference>
<sequence length="144" mass="16431">MKQLDHQKTIELLQTIMEFEFAGVIRYTQYCLVASSSNVTSIVDFLQEQASESLTHAQLVGKFIISFNAYPKPRIAPIEEINEYSVKTILTASQSHEAKALELYKVLLEVVRGSNIKLEEFLNKMITEEGSHHQELEQMIQDLA</sequence>
<proteinExistence type="predicted"/>
<dbReference type="EMBL" id="JAHHGZ010000001">
    <property type="protein sequence ID" value="MBW4666097.1"/>
    <property type="molecule type" value="Genomic_DNA"/>
</dbReference>
<accession>A0A951QJC7</accession>
<dbReference type="PANTHER" id="PTHR30295:SF0">
    <property type="entry name" value="BACTERIOFERRITIN"/>
    <property type="match status" value="1"/>
</dbReference>
<evidence type="ECO:0000313" key="5">
    <source>
        <dbReference type="Proteomes" id="UP000729701"/>
    </source>
</evidence>
<dbReference type="InterPro" id="IPR008331">
    <property type="entry name" value="Ferritin_DPS_dom"/>
</dbReference>
<dbReference type="GO" id="GO:0005829">
    <property type="term" value="C:cytosol"/>
    <property type="evidence" value="ECO:0007669"/>
    <property type="project" value="TreeGrafter"/>
</dbReference>
<dbReference type="InterPro" id="IPR009040">
    <property type="entry name" value="Ferritin-like_diiron"/>
</dbReference>
<dbReference type="Gene3D" id="1.20.1260.10">
    <property type="match status" value="1"/>
</dbReference>
<feature type="domain" description="Ferritin-like diiron" evidence="3">
    <location>
        <begin position="3"/>
        <end position="144"/>
    </location>
</feature>
<dbReference type="InterPro" id="IPR009078">
    <property type="entry name" value="Ferritin-like_SF"/>
</dbReference>
<organism evidence="4 5">
    <name type="scientific">Cyanomargarita calcarea GSE-NOS-MK-12-04C</name>
    <dbReference type="NCBI Taxonomy" id="2839659"/>
    <lineage>
        <taxon>Bacteria</taxon>
        <taxon>Bacillati</taxon>
        <taxon>Cyanobacteriota</taxon>
        <taxon>Cyanophyceae</taxon>
        <taxon>Nostocales</taxon>
        <taxon>Cyanomargaritaceae</taxon>
        <taxon>Cyanomargarita</taxon>
    </lineage>
</organism>
<evidence type="ECO:0000313" key="4">
    <source>
        <dbReference type="EMBL" id="MBW4666097.1"/>
    </source>
</evidence>
<reference evidence="4" key="2">
    <citation type="journal article" date="2022" name="Microbiol. Resour. Announc.">
        <title>Metagenome Sequencing to Explore Phylogenomics of Terrestrial Cyanobacteria.</title>
        <authorList>
            <person name="Ward R.D."/>
            <person name="Stajich J.E."/>
            <person name="Johansen J.R."/>
            <person name="Huntemann M."/>
            <person name="Clum A."/>
            <person name="Foster B."/>
            <person name="Foster B."/>
            <person name="Roux S."/>
            <person name="Palaniappan K."/>
            <person name="Varghese N."/>
            <person name="Mukherjee S."/>
            <person name="Reddy T.B.K."/>
            <person name="Daum C."/>
            <person name="Copeland A."/>
            <person name="Chen I.A."/>
            <person name="Ivanova N.N."/>
            <person name="Kyrpides N.C."/>
            <person name="Shapiro N."/>
            <person name="Eloe-Fadrosh E.A."/>
            <person name="Pietrasiak N."/>
        </authorList>
    </citation>
    <scope>NUCLEOTIDE SEQUENCE</scope>
    <source>
        <strain evidence="4">GSE-NOS-MK-12-04C</strain>
    </source>
</reference>
<dbReference type="SUPFAM" id="SSF47240">
    <property type="entry name" value="Ferritin-like"/>
    <property type="match status" value="1"/>
</dbReference>
<dbReference type="AlphaFoldDB" id="A0A951QJC7"/>
<dbReference type="CDD" id="cd00657">
    <property type="entry name" value="Ferritin_like"/>
    <property type="match status" value="1"/>
</dbReference>
<keyword evidence="2" id="KW-0408">Iron</keyword>
<dbReference type="GO" id="GO:0006879">
    <property type="term" value="P:intracellular iron ion homeostasis"/>
    <property type="evidence" value="ECO:0007669"/>
    <property type="project" value="UniProtKB-KW"/>
</dbReference>
<comment type="caution">
    <text evidence="4">The sequence shown here is derived from an EMBL/GenBank/DDBJ whole genome shotgun (WGS) entry which is preliminary data.</text>
</comment>
<protein>
    <submittedName>
        <fullName evidence="4">Bacterioferritin</fullName>
    </submittedName>
</protein>
<dbReference type="InterPro" id="IPR012347">
    <property type="entry name" value="Ferritin-like"/>
</dbReference>
<keyword evidence="1" id="KW-0409">Iron storage</keyword>
<evidence type="ECO:0000259" key="3">
    <source>
        <dbReference type="PROSITE" id="PS50905"/>
    </source>
</evidence>
<dbReference type="GO" id="GO:0008199">
    <property type="term" value="F:ferric iron binding"/>
    <property type="evidence" value="ECO:0007669"/>
    <property type="project" value="InterPro"/>
</dbReference>
<reference evidence="4" key="1">
    <citation type="submission" date="2021-05" db="EMBL/GenBank/DDBJ databases">
        <authorList>
            <person name="Pietrasiak N."/>
            <person name="Ward R."/>
            <person name="Stajich J.E."/>
            <person name="Kurbessoian T."/>
        </authorList>
    </citation>
    <scope>NUCLEOTIDE SEQUENCE</scope>
    <source>
        <strain evidence="4">GSE-NOS-MK-12-04C</strain>
    </source>
</reference>
<dbReference type="GO" id="GO:0004322">
    <property type="term" value="F:ferroxidase activity"/>
    <property type="evidence" value="ECO:0007669"/>
    <property type="project" value="TreeGrafter"/>
</dbReference>
<gene>
    <name evidence="4" type="ORF">KME60_01310</name>
</gene>
<dbReference type="PROSITE" id="PS50905">
    <property type="entry name" value="FERRITIN_LIKE"/>
    <property type="match status" value="1"/>
</dbReference>
<dbReference type="GO" id="GO:0020037">
    <property type="term" value="F:heme binding"/>
    <property type="evidence" value="ECO:0007669"/>
    <property type="project" value="TreeGrafter"/>
</dbReference>